<dbReference type="GeneID" id="9064483"/>
<evidence type="ECO:0000313" key="1">
    <source>
        <dbReference type="EMBL" id="EER08266.1"/>
    </source>
</evidence>
<evidence type="ECO:0000313" key="2">
    <source>
        <dbReference type="Proteomes" id="UP000007800"/>
    </source>
</evidence>
<dbReference type="EMBL" id="GG679132">
    <property type="protein sequence ID" value="EER08266.1"/>
    <property type="molecule type" value="Genomic_DNA"/>
</dbReference>
<reference evidence="1 2" key="1">
    <citation type="submission" date="2008-07" db="EMBL/GenBank/DDBJ databases">
        <authorList>
            <person name="El-Sayed N."/>
            <person name="Caler E."/>
            <person name="Inman J."/>
            <person name="Amedeo P."/>
            <person name="Hass B."/>
            <person name="Wortman J."/>
        </authorList>
    </citation>
    <scope>NUCLEOTIDE SEQUENCE [LARGE SCALE GENOMIC DNA]</scope>
    <source>
        <strain evidence="2">ATCC 50983 / TXsc</strain>
    </source>
</reference>
<dbReference type="RefSeq" id="XP_002776450.1">
    <property type="nucleotide sequence ID" value="XM_002776404.1"/>
</dbReference>
<name>C5L4S5_PERM5</name>
<gene>
    <name evidence="1" type="ORF">Pmar_PMAR007937</name>
</gene>
<sequence>MTYVNSVIMVSIVGRIFEFFAVRIMGGIEDLDADISTTGKPQVVFWIGRVAVAMMKLSAYSVAGNIGIYDKSERVLLFEFS</sequence>
<dbReference type="Proteomes" id="UP000007800">
    <property type="component" value="Unassembled WGS sequence"/>
</dbReference>
<dbReference type="AlphaFoldDB" id="C5L4S5"/>
<accession>C5L4S5</accession>
<keyword evidence="2" id="KW-1185">Reference proteome</keyword>
<dbReference type="InParanoid" id="C5L4S5"/>
<organism evidence="2">
    <name type="scientific">Perkinsus marinus (strain ATCC 50983 / TXsc)</name>
    <dbReference type="NCBI Taxonomy" id="423536"/>
    <lineage>
        <taxon>Eukaryota</taxon>
        <taxon>Sar</taxon>
        <taxon>Alveolata</taxon>
        <taxon>Perkinsozoa</taxon>
        <taxon>Perkinsea</taxon>
        <taxon>Perkinsida</taxon>
        <taxon>Perkinsidae</taxon>
        <taxon>Perkinsus</taxon>
    </lineage>
</organism>
<proteinExistence type="predicted"/>
<protein>
    <submittedName>
        <fullName evidence="1">Uncharacterized protein</fullName>
    </submittedName>
</protein>